<dbReference type="EMBL" id="LS997624">
    <property type="protein sequence ID" value="SYZ66555.1"/>
    <property type="molecule type" value="Genomic_DNA"/>
</dbReference>
<dbReference type="InterPro" id="IPR024826">
    <property type="entry name" value="DNA_pol_delta/II_ssu"/>
</dbReference>
<dbReference type="Proteomes" id="UP000319462">
    <property type="component" value="Chromosome 25"/>
</dbReference>
<dbReference type="Gene3D" id="3.60.21.50">
    <property type="match status" value="1"/>
</dbReference>
<feature type="domain" description="DNA polymerase delta subunit OB-fold" evidence="4">
    <location>
        <begin position="42"/>
        <end position="223"/>
    </location>
</feature>
<dbReference type="GO" id="GO:0006271">
    <property type="term" value="P:DNA strand elongation involved in DNA replication"/>
    <property type="evidence" value="ECO:0007669"/>
    <property type="project" value="TreeGrafter"/>
</dbReference>
<dbReference type="Pfam" id="PF18018">
    <property type="entry name" value="DNA_pol_D_N"/>
    <property type="match status" value="1"/>
</dbReference>
<dbReference type="AlphaFoldDB" id="A0A3P3Z8U4"/>
<dbReference type="InterPro" id="IPR007185">
    <property type="entry name" value="DNA_pol_a/d/e_bsu"/>
</dbReference>
<dbReference type="GO" id="GO:0043625">
    <property type="term" value="C:delta DNA polymerase complex"/>
    <property type="evidence" value="ECO:0007669"/>
    <property type="project" value="TreeGrafter"/>
</dbReference>
<feature type="domain" description="DNA polymerase alpha/delta/epsilon subunit B" evidence="3">
    <location>
        <begin position="441"/>
        <end position="515"/>
    </location>
</feature>
<evidence type="ECO:0000256" key="2">
    <source>
        <dbReference type="ARBA" id="ARBA00022705"/>
    </source>
</evidence>
<dbReference type="FunFam" id="3.60.21.50:FF:000012">
    <property type="entry name" value="DNA polymerase delta subunit 2, putative"/>
    <property type="match status" value="1"/>
</dbReference>
<name>A0A3P3Z8U4_LEIBR</name>
<comment type="similarity">
    <text evidence="1">Belongs to the DNA polymerase delta/II small subunit family.</text>
</comment>
<evidence type="ECO:0000256" key="1">
    <source>
        <dbReference type="ARBA" id="ARBA00006035"/>
    </source>
</evidence>
<dbReference type="GO" id="GO:0003677">
    <property type="term" value="F:DNA binding"/>
    <property type="evidence" value="ECO:0007669"/>
    <property type="project" value="InterPro"/>
</dbReference>
<evidence type="ECO:0000259" key="4">
    <source>
        <dbReference type="Pfam" id="PF18018"/>
    </source>
</evidence>
<dbReference type="InterPro" id="IPR040663">
    <property type="entry name" value="DNA_pol_D_N"/>
</dbReference>
<dbReference type="PANTHER" id="PTHR10416:SF0">
    <property type="entry name" value="DNA POLYMERASE DELTA SUBUNIT 2"/>
    <property type="match status" value="1"/>
</dbReference>
<dbReference type="Pfam" id="PF04042">
    <property type="entry name" value="DNA_pol_E_B"/>
    <property type="match status" value="2"/>
</dbReference>
<gene>
    <name evidence="5" type="ORF">LBRM2904_25.1470</name>
</gene>
<reference evidence="5 6" key="1">
    <citation type="submission" date="2018-09" db="EMBL/GenBank/DDBJ databases">
        <authorList>
            <person name="Peiro R."/>
            <person name="Begona"/>
            <person name="Cbmso G."/>
            <person name="Lopez M."/>
            <person name="Gonzalez S."/>
        </authorList>
    </citation>
    <scope>NUCLEOTIDE SEQUENCE [LARGE SCALE GENOMIC DNA]</scope>
</reference>
<organism evidence="5 6">
    <name type="scientific">Leishmania braziliensis MHOM/BR/75/M2904</name>
    <dbReference type="NCBI Taxonomy" id="420245"/>
    <lineage>
        <taxon>Eukaryota</taxon>
        <taxon>Discoba</taxon>
        <taxon>Euglenozoa</taxon>
        <taxon>Kinetoplastea</taxon>
        <taxon>Metakinetoplastina</taxon>
        <taxon>Trypanosomatida</taxon>
        <taxon>Trypanosomatidae</taxon>
        <taxon>Leishmaniinae</taxon>
        <taxon>Leishmania</taxon>
        <taxon>Leishmania braziliensis species complex</taxon>
    </lineage>
</organism>
<evidence type="ECO:0000313" key="5">
    <source>
        <dbReference type="EMBL" id="SYZ66555.1"/>
    </source>
</evidence>
<sequence>MISNGSGTTAAAAAAGAETRSACPITRTHQRFLLRSLEFTQQYAPMYRCRMEAQYASALRAIQRIVREDPRYGSQACVMNPRRVLELQPGVPAVCVGIVYKNMKLLPRFLDEYQSELVRIDAGDDDNDDESGVVEAVPLDRSAETAAATMHRSNEAEEDANNDGQALAAADEHYSVCDSADELMLEDSSGRALLQGLDAERFCTGIVLGVYGALLPNGSMKVLRYAFSGDLGSAFVPRPVIRATGPCYIAFVSGLSLNVPRDNGKEAQAAASRARASLELLVEFLCGNTGNAALRGKAKCVSRLVIGGDSIAPTDELKLKKKVKLDPSDHVRLNDDKAQGNTVTSAALMRQLDTLLERVVRTVEVELMPGANDMSDAFQPQQPLHPLLLPKAGKHSTLRLVSNPFCFTAQPGAATVATTELLKSEECVESEAKKHKTEVAEGVNFFVTSGQNINDVARESRFPTRLDTMCMVVVSGCACPTAPNTLFSYPFCNHDPFLFQNTPHCVVACDQPQFETRYATLDELHEETHHNFTESASSSPRLKATASAVSAKGGENKAVLPEAGVRLICVPSFARSGALVLVDVNSPTLETSVVSFLVP</sequence>
<proteinExistence type="inferred from homology"/>
<evidence type="ECO:0000259" key="3">
    <source>
        <dbReference type="Pfam" id="PF04042"/>
    </source>
</evidence>
<dbReference type="Gene3D" id="2.40.50.430">
    <property type="match status" value="1"/>
</dbReference>
<dbReference type="PANTHER" id="PTHR10416">
    <property type="entry name" value="DNA POLYMERASE DELTA SUBUNIT 2"/>
    <property type="match status" value="1"/>
</dbReference>
<evidence type="ECO:0000313" key="6">
    <source>
        <dbReference type="Proteomes" id="UP000319462"/>
    </source>
</evidence>
<feature type="domain" description="DNA polymerase alpha/delta/epsilon subunit B" evidence="3">
    <location>
        <begin position="250"/>
        <end position="410"/>
    </location>
</feature>
<protein>
    <submittedName>
        <fullName evidence="5">DNA_polymerase_delta_subunit_2</fullName>
    </submittedName>
</protein>
<keyword evidence="2" id="KW-0235">DNA replication</keyword>
<accession>A0A3P3Z8U4</accession>